<feature type="transmembrane region" description="Helical" evidence="1">
    <location>
        <begin position="430"/>
        <end position="450"/>
    </location>
</feature>
<keyword evidence="1" id="KW-1133">Transmembrane helix</keyword>
<feature type="transmembrane region" description="Helical" evidence="1">
    <location>
        <begin position="493"/>
        <end position="519"/>
    </location>
</feature>
<name>A0A848HDL4_9BURK</name>
<feature type="transmembrane region" description="Helical" evidence="1">
    <location>
        <begin position="314"/>
        <end position="332"/>
    </location>
</feature>
<feature type="transmembrane region" description="Helical" evidence="1">
    <location>
        <begin position="587"/>
        <end position="609"/>
    </location>
</feature>
<comment type="caution">
    <text evidence="2">The sequence shown here is derived from an EMBL/GenBank/DDBJ whole genome shotgun (WGS) entry which is preliminary data.</text>
</comment>
<keyword evidence="1" id="KW-0812">Transmembrane</keyword>
<dbReference type="AlphaFoldDB" id="A0A848HDL4"/>
<dbReference type="EMBL" id="JABBFX010000004">
    <property type="protein sequence ID" value="NML48262.1"/>
    <property type="molecule type" value="Genomic_DNA"/>
</dbReference>
<proteinExistence type="predicted"/>
<evidence type="ECO:0000313" key="3">
    <source>
        <dbReference type="Proteomes" id="UP000541185"/>
    </source>
</evidence>
<sequence length="812" mass="87166">MKPPADGARAPQRVAVVAIHGVADQRAGDTARAIAALLANVREGQARYTQGPCDTFLVPVPVLPPMFQGPEATEATEEAMAGRARRVKAVHQALRSDFQRGDWRLPQHGEGTHPAAATAAQLLREDAGIAFTDYLLYKAWRNHSEDETYEATRIKLQRDPGAGGVREVDVHEMYWADLSRLSGAIPRIVTELFALLFRLSRLGRDTVDQAARAAGRETRSWRALASLQIGLDWAFSAILANLFLQLLLVGFVIGGLGGIRPALPTAALVLGLALPVLGAWWACYRVVQGFWSSAACIAGAAALACLLLRLPPVWVVGTAWFAVLALLCDYGLRVAEVRFPTTRPAGLLLGASTALLFFGHVAWFTLAQGDALFRVDDWLRAGMRTLEYLLLLLTVYWFVAGFALLAWVFTGELASRGGATARSSVATGRLGLFASLAVFVTIAMATWAMLTVVVELGAAGTAYEPLFFTDSSRLAVDGKAFVHARFEKSTGTFAVVGTLILALLAYLVGMVTPSVLAEFKADVGPARVLGRWLSGGYRHLDTFVALLVAASAIAAALIGMLLVLAPFVRIPGGAAIGNQVVALSNAMLKPLVFSTATVGGALTLFGGVLSKYMPGLRAPLDVALDVDNHFREFPRRAITRARIFARYVALLEQLAAQGYERVVIVSHSQGTIITTELLRYLQYRASKAGAGDRARTLWQALEGRVFLLTAGCPLRQLYAARFPVLYGWVLAGPTAADIGVRRWTNVFTSGDYVGRALWSWQRPDAFDGTGSPPAPGAKTADLCIGAGAHTHYFDPGQSLVARCIESLVTEAA</sequence>
<feature type="transmembrane region" description="Helical" evidence="1">
    <location>
        <begin position="344"/>
        <end position="366"/>
    </location>
</feature>
<feature type="transmembrane region" description="Helical" evidence="1">
    <location>
        <begin position="262"/>
        <end position="283"/>
    </location>
</feature>
<reference evidence="2 3" key="1">
    <citation type="submission" date="2020-04" db="EMBL/GenBank/DDBJ databases">
        <title>Ramlibacter sp. G-1-2-2 isolated from soil.</title>
        <authorList>
            <person name="Dahal R.H."/>
        </authorList>
    </citation>
    <scope>NUCLEOTIDE SEQUENCE [LARGE SCALE GENOMIC DNA]</scope>
    <source>
        <strain evidence="2 3">G-1-2-2</strain>
    </source>
</reference>
<feature type="transmembrane region" description="Helical" evidence="1">
    <location>
        <begin position="386"/>
        <end position="409"/>
    </location>
</feature>
<organism evidence="2 3">
    <name type="scientific">Ramlibacter agri</name>
    <dbReference type="NCBI Taxonomy" id="2728837"/>
    <lineage>
        <taxon>Bacteria</taxon>
        <taxon>Pseudomonadati</taxon>
        <taxon>Pseudomonadota</taxon>
        <taxon>Betaproteobacteria</taxon>
        <taxon>Burkholderiales</taxon>
        <taxon>Comamonadaceae</taxon>
        <taxon>Ramlibacter</taxon>
    </lineage>
</organism>
<feature type="transmembrane region" description="Helical" evidence="1">
    <location>
        <begin position="229"/>
        <end position="256"/>
    </location>
</feature>
<dbReference type="RefSeq" id="WP_169422588.1">
    <property type="nucleotide sequence ID" value="NZ_JABBFX010000004.1"/>
</dbReference>
<dbReference type="Proteomes" id="UP000541185">
    <property type="component" value="Unassembled WGS sequence"/>
</dbReference>
<accession>A0A848HDL4</accession>
<feature type="transmembrane region" description="Helical" evidence="1">
    <location>
        <begin position="540"/>
        <end position="567"/>
    </location>
</feature>
<keyword evidence="1" id="KW-0472">Membrane</keyword>
<keyword evidence="3" id="KW-1185">Reference proteome</keyword>
<evidence type="ECO:0000256" key="1">
    <source>
        <dbReference type="SAM" id="Phobius"/>
    </source>
</evidence>
<evidence type="ECO:0000313" key="2">
    <source>
        <dbReference type="EMBL" id="NML48262.1"/>
    </source>
</evidence>
<gene>
    <name evidence="2" type="ORF">HHL11_31225</name>
</gene>
<protein>
    <submittedName>
        <fullName evidence="2">Uncharacterized protein</fullName>
    </submittedName>
</protein>
<feature type="transmembrane region" description="Helical" evidence="1">
    <location>
        <begin position="290"/>
        <end position="308"/>
    </location>
</feature>